<accession>A0A8C5TDV2</accession>
<evidence type="ECO:0000313" key="1">
    <source>
        <dbReference type="Ensembl" id="ENSMCSP00000004910.1"/>
    </source>
</evidence>
<keyword evidence="2" id="KW-1185">Reference proteome</keyword>
<evidence type="ECO:0000313" key="2">
    <source>
        <dbReference type="Proteomes" id="UP000694560"/>
    </source>
</evidence>
<protein>
    <submittedName>
        <fullName evidence="1">Uncharacterized protein</fullName>
    </submittedName>
</protein>
<organism evidence="1 2">
    <name type="scientific">Malurus cyaneus samueli</name>
    <dbReference type="NCBI Taxonomy" id="2593467"/>
    <lineage>
        <taxon>Eukaryota</taxon>
        <taxon>Metazoa</taxon>
        <taxon>Chordata</taxon>
        <taxon>Craniata</taxon>
        <taxon>Vertebrata</taxon>
        <taxon>Euteleostomi</taxon>
        <taxon>Archelosauria</taxon>
        <taxon>Archosauria</taxon>
        <taxon>Dinosauria</taxon>
        <taxon>Saurischia</taxon>
        <taxon>Theropoda</taxon>
        <taxon>Coelurosauria</taxon>
        <taxon>Aves</taxon>
        <taxon>Neognathae</taxon>
        <taxon>Neoaves</taxon>
        <taxon>Telluraves</taxon>
        <taxon>Australaves</taxon>
        <taxon>Passeriformes</taxon>
        <taxon>Meliphagoidea</taxon>
        <taxon>Maluridae</taxon>
        <taxon>Malurus</taxon>
    </lineage>
</organism>
<name>A0A8C5TDV2_9PASS</name>
<reference evidence="1" key="1">
    <citation type="submission" date="2025-08" db="UniProtKB">
        <authorList>
            <consortium name="Ensembl"/>
        </authorList>
    </citation>
    <scope>IDENTIFICATION</scope>
</reference>
<dbReference type="Proteomes" id="UP000694560">
    <property type="component" value="Unplaced"/>
</dbReference>
<proteinExistence type="predicted"/>
<sequence length="108" mass="11596">SHHFLSPPLVLLWAGSGVRRVSNASLVFSSSLPAYASQLWRLWEGEAGRDVGMGPGQGSYLGDSAFGYPELYFTVCVTAVGIHQWPSPTSAFPFSQKCNPVPSGLHCL</sequence>
<dbReference type="AlphaFoldDB" id="A0A8C5TDV2"/>
<dbReference type="Ensembl" id="ENSMCST00000005023.1">
    <property type="protein sequence ID" value="ENSMCSP00000004910.1"/>
    <property type="gene ID" value="ENSMCSG00000003582.1"/>
</dbReference>
<reference evidence="1" key="2">
    <citation type="submission" date="2025-09" db="UniProtKB">
        <authorList>
            <consortium name="Ensembl"/>
        </authorList>
    </citation>
    <scope>IDENTIFICATION</scope>
</reference>